<evidence type="ECO:0000256" key="3">
    <source>
        <dbReference type="ARBA" id="ARBA00022741"/>
    </source>
</evidence>
<dbReference type="InterPro" id="IPR006073">
    <property type="entry name" value="GTP-bd"/>
</dbReference>
<dbReference type="AlphaFoldDB" id="A0A7Y7IJW2"/>
<proteinExistence type="inferred from homology"/>
<dbReference type="GO" id="GO:0000028">
    <property type="term" value="P:ribosomal small subunit assembly"/>
    <property type="evidence" value="ECO:0007669"/>
    <property type="project" value="TreeGrafter"/>
</dbReference>
<evidence type="ECO:0000256" key="2">
    <source>
        <dbReference type="ARBA" id="ARBA00020484"/>
    </source>
</evidence>
<feature type="region of interest" description="G4" evidence="7">
    <location>
        <begin position="128"/>
        <end position="131"/>
    </location>
</feature>
<feature type="region of interest" description="G5" evidence="7">
    <location>
        <begin position="164"/>
        <end position="166"/>
    </location>
</feature>
<feature type="binding site" evidence="6">
    <location>
        <begin position="18"/>
        <end position="25"/>
    </location>
    <ligand>
        <name>GTP</name>
        <dbReference type="ChEBI" id="CHEBI:37565"/>
    </ligand>
</feature>
<feature type="binding site" evidence="6">
    <location>
        <begin position="65"/>
        <end position="69"/>
    </location>
    <ligand>
        <name>GTP</name>
        <dbReference type="ChEBI" id="CHEBI:37565"/>
    </ligand>
</feature>
<keyword evidence="3 6" id="KW-0547">Nucleotide-binding</keyword>
<dbReference type="InterPro" id="IPR004044">
    <property type="entry name" value="KH_dom_type_2"/>
</dbReference>
<dbReference type="EMBL" id="JAAMFM010000041">
    <property type="protein sequence ID" value="NVM96812.1"/>
    <property type="molecule type" value="Genomic_DNA"/>
</dbReference>
<dbReference type="PANTHER" id="PTHR42698:SF1">
    <property type="entry name" value="GTPASE ERA, MITOCHONDRIAL"/>
    <property type="match status" value="1"/>
</dbReference>
<feature type="domain" description="Era-type G" evidence="10">
    <location>
        <begin position="10"/>
        <end position="185"/>
    </location>
</feature>
<dbReference type="PROSITE" id="PS51713">
    <property type="entry name" value="G_ERA"/>
    <property type="match status" value="1"/>
</dbReference>
<dbReference type="PANTHER" id="PTHR42698">
    <property type="entry name" value="GTPASE ERA"/>
    <property type="match status" value="1"/>
</dbReference>
<comment type="similarity">
    <text evidence="1 6 7 8">Belongs to the TRAFAC class TrmE-Era-EngA-EngB-Septin-like GTPase superfamily. Era GTPase family.</text>
</comment>
<name>A0A7Y7IJW2_9MICC</name>
<dbReference type="HAMAP" id="MF_00367">
    <property type="entry name" value="GTPase_Era"/>
    <property type="match status" value="1"/>
</dbReference>
<keyword evidence="6" id="KW-1003">Cell membrane</keyword>
<dbReference type="InterPro" id="IPR005662">
    <property type="entry name" value="GTPase_Era-like"/>
</dbReference>
<dbReference type="SUPFAM" id="SSF54814">
    <property type="entry name" value="Prokaryotic type KH domain (KH-domain type II)"/>
    <property type="match status" value="1"/>
</dbReference>
<sequence>MPSPKGEGFRAGFAVLAGRPNAGKSTLTNALVGQKVAITSAKPQTTRHTIRGIVHRDAFQLVLVDTPGLHRPRTLLGKRLNDLVAETLSEVDAIGFCLPANEKIGPGDRFIAQQLGQVGRKPVIAIVTKTDTVDRQAVTDQLIAVEALGREVIGPDGFAAVVPVSAVEDFQVETLAGVLAGFMPESPALYPDGELTDEPEAVMVAELIREAALEGVRDELPHSLAVVVEEIVPREGRTEGHELLDVRVNLYVERPSQKAIIIGKGGARLREVGTTARQGIEALLGTRIYLDLHVKVAKDWQRDPKQLVKLGF</sequence>
<feature type="region of interest" description="G1" evidence="7">
    <location>
        <begin position="18"/>
        <end position="25"/>
    </location>
</feature>
<keyword evidence="6" id="KW-0699">rRNA-binding</keyword>
<dbReference type="Pfam" id="PF07650">
    <property type="entry name" value="KH_2"/>
    <property type="match status" value="1"/>
</dbReference>
<evidence type="ECO:0000256" key="5">
    <source>
        <dbReference type="ARBA" id="ARBA00023134"/>
    </source>
</evidence>
<dbReference type="NCBIfam" id="TIGR00436">
    <property type="entry name" value="era"/>
    <property type="match status" value="1"/>
</dbReference>
<comment type="subcellular location">
    <subcellularLocation>
        <location evidence="6">Cytoplasm</location>
    </subcellularLocation>
    <subcellularLocation>
        <location evidence="6">Cell membrane</location>
        <topology evidence="6">Peripheral membrane protein</topology>
    </subcellularLocation>
</comment>
<feature type="domain" description="KH type-2" evidence="9">
    <location>
        <begin position="216"/>
        <end position="298"/>
    </location>
</feature>
<feature type="region of interest" description="G2" evidence="7">
    <location>
        <begin position="44"/>
        <end position="48"/>
    </location>
</feature>
<reference evidence="11 12" key="1">
    <citation type="submission" date="2020-02" db="EMBL/GenBank/DDBJ databases">
        <title>Genome sequence of strain AETb3-4.</title>
        <authorList>
            <person name="Gao J."/>
            <person name="Zhang X."/>
        </authorList>
    </citation>
    <scope>NUCLEOTIDE SEQUENCE [LARGE SCALE GENOMIC DNA]</scope>
    <source>
        <strain evidence="11 12">AETb3-4</strain>
    </source>
</reference>
<dbReference type="InterPro" id="IPR009019">
    <property type="entry name" value="KH_sf_prok-type"/>
</dbReference>
<dbReference type="Gene3D" id="3.40.50.300">
    <property type="entry name" value="P-loop containing nucleotide triphosphate hydrolases"/>
    <property type="match status" value="1"/>
</dbReference>
<protein>
    <recommendedName>
        <fullName evidence="2 6">GTPase Era</fullName>
    </recommendedName>
</protein>
<dbReference type="FunFam" id="3.30.300.20:FF:000003">
    <property type="entry name" value="GTPase Era"/>
    <property type="match status" value="1"/>
</dbReference>
<dbReference type="NCBIfam" id="NF000908">
    <property type="entry name" value="PRK00089.1"/>
    <property type="match status" value="1"/>
</dbReference>
<keyword evidence="6" id="KW-0690">Ribosome biogenesis</keyword>
<keyword evidence="6" id="KW-0963">Cytoplasm</keyword>
<keyword evidence="6" id="KW-0472">Membrane</keyword>
<dbReference type="GO" id="GO:0043024">
    <property type="term" value="F:ribosomal small subunit binding"/>
    <property type="evidence" value="ECO:0007669"/>
    <property type="project" value="TreeGrafter"/>
</dbReference>
<dbReference type="PROSITE" id="PS50823">
    <property type="entry name" value="KH_TYPE_2"/>
    <property type="match status" value="1"/>
</dbReference>
<feature type="binding site" evidence="6">
    <location>
        <begin position="128"/>
        <end position="131"/>
    </location>
    <ligand>
        <name>GTP</name>
        <dbReference type="ChEBI" id="CHEBI:37565"/>
    </ligand>
</feature>
<dbReference type="GO" id="GO:0070181">
    <property type="term" value="F:small ribosomal subunit rRNA binding"/>
    <property type="evidence" value="ECO:0007669"/>
    <property type="project" value="UniProtKB-UniRule"/>
</dbReference>
<dbReference type="CDD" id="cd22534">
    <property type="entry name" value="KH-II_Era"/>
    <property type="match status" value="1"/>
</dbReference>
<dbReference type="SUPFAM" id="SSF52540">
    <property type="entry name" value="P-loop containing nucleoside triphosphate hydrolases"/>
    <property type="match status" value="1"/>
</dbReference>
<comment type="subunit">
    <text evidence="6">Monomer.</text>
</comment>
<evidence type="ECO:0000256" key="4">
    <source>
        <dbReference type="ARBA" id="ARBA00022884"/>
    </source>
</evidence>
<dbReference type="Pfam" id="PF01926">
    <property type="entry name" value="MMR_HSR1"/>
    <property type="match status" value="1"/>
</dbReference>
<evidence type="ECO:0000256" key="8">
    <source>
        <dbReference type="RuleBase" id="RU003761"/>
    </source>
</evidence>
<dbReference type="Proteomes" id="UP000543556">
    <property type="component" value="Unassembled WGS sequence"/>
</dbReference>
<keyword evidence="4 6" id="KW-0694">RNA-binding</keyword>
<dbReference type="GO" id="GO:0005829">
    <property type="term" value="C:cytosol"/>
    <property type="evidence" value="ECO:0007669"/>
    <property type="project" value="TreeGrafter"/>
</dbReference>
<accession>A0A7Y7IJW2</accession>
<evidence type="ECO:0000256" key="1">
    <source>
        <dbReference type="ARBA" id="ARBA00007921"/>
    </source>
</evidence>
<organism evidence="11 12">
    <name type="scientific">Arthrobacter wenxiniae</name>
    <dbReference type="NCBI Taxonomy" id="2713570"/>
    <lineage>
        <taxon>Bacteria</taxon>
        <taxon>Bacillati</taxon>
        <taxon>Actinomycetota</taxon>
        <taxon>Actinomycetes</taxon>
        <taxon>Micrococcales</taxon>
        <taxon>Micrococcaceae</taxon>
        <taxon>Arthrobacter</taxon>
    </lineage>
</organism>
<comment type="function">
    <text evidence="6">An essential GTPase that binds both GDP and GTP, with rapid nucleotide exchange. Plays a role in 16S rRNA processing and 30S ribosomal subunit biogenesis and possibly also in cell cycle regulation and energy metabolism.</text>
</comment>
<dbReference type="GO" id="GO:0005886">
    <property type="term" value="C:plasma membrane"/>
    <property type="evidence" value="ECO:0007669"/>
    <property type="project" value="UniProtKB-SubCell"/>
</dbReference>
<dbReference type="InterPro" id="IPR027417">
    <property type="entry name" value="P-loop_NTPase"/>
</dbReference>
<evidence type="ECO:0000259" key="10">
    <source>
        <dbReference type="PROSITE" id="PS51713"/>
    </source>
</evidence>
<evidence type="ECO:0000313" key="11">
    <source>
        <dbReference type="EMBL" id="NVM96812.1"/>
    </source>
</evidence>
<dbReference type="InterPro" id="IPR005225">
    <property type="entry name" value="Small_GTP-bd"/>
</dbReference>
<evidence type="ECO:0000259" key="9">
    <source>
        <dbReference type="PROSITE" id="PS50823"/>
    </source>
</evidence>
<dbReference type="NCBIfam" id="TIGR00231">
    <property type="entry name" value="small_GTP"/>
    <property type="match status" value="1"/>
</dbReference>
<feature type="region of interest" description="G3" evidence="7">
    <location>
        <begin position="65"/>
        <end position="68"/>
    </location>
</feature>
<evidence type="ECO:0000313" key="12">
    <source>
        <dbReference type="Proteomes" id="UP000543556"/>
    </source>
</evidence>
<dbReference type="Gene3D" id="3.30.300.20">
    <property type="match status" value="1"/>
</dbReference>
<comment type="caution">
    <text evidence="11">The sequence shown here is derived from an EMBL/GenBank/DDBJ whole genome shotgun (WGS) entry which is preliminary data.</text>
</comment>
<dbReference type="GO" id="GO:0005525">
    <property type="term" value="F:GTP binding"/>
    <property type="evidence" value="ECO:0007669"/>
    <property type="project" value="UniProtKB-UniRule"/>
</dbReference>
<gene>
    <name evidence="6" type="primary">era</name>
    <name evidence="11" type="ORF">G6034_18250</name>
</gene>
<evidence type="ECO:0000256" key="7">
    <source>
        <dbReference type="PROSITE-ProRule" id="PRU01050"/>
    </source>
</evidence>
<dbReference type="CDD" id="cd04163">
    <property type="entry name" value="Era"/>
    <property type="match status" value="1"/>
</dbReference>
<evidence type="ECO:0000256" key="6">
    <source>
        <dbReference type="HAMAP-Rule" id="MF_00367"/>
    </source>
</evidence>
<keyword evidence="5 6" id="KW-0342">GTP-binding</keyword>
<dbReference type="GO" id="GO:0003924">
    <property type="term" value="F:GTPase activity"/>
    <property type="evidence" value="ECO:0007669"/>
    <property type="project" value="UniProtKB-UniRule"/>
</dbReference>
<dbReference type="InterPro" id="IPR030388">
    <property type="entry name" value="G_ERA_dom"/>
</dbReference>
<keyword evidence="12" id="KW-1185">Reference proteome</keyword>
<dbReference type="InterPro" id="IPR015946">
    <property type="entry name" value="KH_dom-like_a/b"/>
</dbReference>